<evidence type="ECO:0000256" key="2">
    <source>
        <dbReference type="ARBA" id="ARBA00022527"/>
    </source>
</evidence>
<gene>
    <name evidence="12" type="ORF">MNEG_1391</name>
</gene>
<keyword evidence="3" id="KW-0808">Transferase</keyword>
<evidence type="ECO:0000313" key="12">
    <source>
        <dbReference type="EMBL" id="KIZ06568.1"/>
    </source>
</evidence>
<dbReference type="Pfam" id="PF00069">
    <property type="entry name" value="Pkinase"/>
    <property type="match status" value="1"/>
</dbReference>
<dbReference type="SUPFAM" id="SSF56112">
    <property type="entry name" value="Protein kinase-like (PK-like)"/>
    <property type="match status" value="1"/>
</dbReference>
<dbReference type="PIRSF" id="PIRSF000654">
    <property type="entry name" value="Integrin-linked_kinase"/>
    <property type="match status" value="1"/>
</dbReference>
<dbReference type="PANTHER" id="PTHR22967">
    <property type="entry name" value="SERINE/THREONINE PROTEIN KINASE"/>
    <property type="match status" value="1"/>
</dbReference>
<evidence type="ECO:0000313" key="13">
    <source>
        <dbReference type="Proteomes" id="UP000054498"/>
    </source>
</evidence>
<dbReference type="GO" id="GO:0005737">
    <property type="term" value="C:cytoplasm"/>
    <property type="evidence" value="ECO:0007669"/>
    <property type="project" value="TreeGrafter"/>
</dbReference>
<organism evidence="12 13">
    <name type="scientific">Monoraphidium neglectum</name>
    <dbReference type="NCBI Taxonomy" id="145388"/>
    <lineage>
        <taxon>Eukaryota</taxon>
        <taxon>Viridiplantae</taxon>
        <taxon>Chlorophyta</taxon>
        <taxon>core chlorophytes</taxon>
        <taxon>Chlorophyceae</taxon>
        <taxon>CS clade</taxon>
        <taxon>Sphaeropleales</taxon>
        <taxon>Selenastraceae</taxon>
        <taxon>Monoraphidium</taxon>
    </lineage>
</organism>
<proteinExistence type="inferred from homology"/>
<keyword evidence="5" id="KW-0418">Kinase</keyword>
<dbReference type="Gene3D" id="1.10.510.10">
    <property type="entry name" value="Transferase(Phosphotransferase) domain 1"/>
    <property type="match status" value="1"/>
</dbReference>
<dbReference type="GeneID" id="25731419"/>
<keyword evidence="13" id="KW-1185">Reference proteome</keyword>
<dbReference type="KEGG" id="mng:MNEG_1391"/>
<dbReference type="GO" id="GO:0005524">
    <property type="term" value="F:ATP binding"/>
    <property type="evidence" value="ECO:0007669"/>
    <property type="project" value="UniProtKB-UniRule"/>
</dbReference>
<dbReference type="GO" id="GO:0004674">
    <property type="term" value="F:protein serine/threonine kinase activity"/>
    <property type="evidence" value="ECO:0007669"/>
    <property type="project" value="UniProtKB-KW"/>
</dbReference>
<comment type="catalytic activity">
    <reaction evidence="7">
        <text>L-threonyl-[protein] + ATP = O-phospho-L-threonyl-[protein] + ADP + H(+)</text>
        <dbReference type="Rhea" id="RHEA:46608"/>
        <dbReference type="Rhea" id="RHEA-COMP:11060"/>
        <dbReference type="Rhea" id="RHEA-COMP:11605"/>
        <dbReference type="ChEBI" id="CHEBI:15378"/>
        <dbReference type="ChEBI" id="CHEBI:30013"/>
        <dbReference type="ChEBI" id="CHEBI:30616"/>
        <dbReference type="ChEBI" id="CHEBI:61977"/>
        <dbReference type="ChEBI" id="CHEBI:456216"/>
        <dbReference type="EC" id="2.7.11.1"/>
    </reaction>
</comment>
<evidence type="ECO:0000256" key="1">
    <source>
        <dbReference type="ARBA" id="ARBA00012513"/>
    </source>
</evidence>
<dbReference type="AlphaFoldDB" id="A0A0D2K8Q0"/>
<evidence type="ECO:0000259" key="11">
    <source>
        <dbReference type="PROSITE" id="PS50011"/>
    </source>
</evidence>
<evidence type="ECO:0000256" key="8">
    <source>
        <dbReference type="ARBA" id="ARBA00048679"/>
    </source>
</evidence>
<dbReference type="PROSITE" id="PS00107">
    <property type="entry name" value="PROTEIN_KINASE_ATP"/>
    <property type="match status" value="1"/>
</dbReference>
<keyword evidence="6 9" id="KW-0067">ATP-binding</keyword>
<reference evidence="12 13" key="1">
    <citation type="journal article" date="2013" name="BMC Genomics">
        <title>Reconstruction of the lipid metabolism for the microalga Monoraphidium neglectum from its genome sequence reveals characteristics suitable for biofuel production.</title>
        <authorList>
            <person name="Bogen C."/>
            <person name="Al-Dilaimi A."/>
            <person name="Albersmeier A."/>
            <person name="Wichmann J."/>
            <person name="Grundmann M."/>
            <person name="Rupp O."/>
            <person name="Lauersen K.J."/>
            <person name="Blifernez-Klassen O."/>
            <person name="Kalinowski J."/>
            <person name="Goesmann A."/>
            <person name="Mussgnug J.H."/>
            <person name="Kruse O."/>
        </authorList>
    </citation>
    <scope>NUCLEOTIDE SEQUENCE [LARGE SCALE GENOMIC DNA]</scope>
    <source>
        <strain evidence="12 13">SAG 48.87</strain>
    </source>
</reference>
<feature type="binding site" evidence="9">
    <location>
        <position position="31"/>
    </location>
    <ligand>
        <name>ATP</name>
        <dbReference type="ChEBI" id="CHEBI:30616"/>
    </ligand>
</feature>
<dbReference type="RefSeq" id="XP_013905587.1">
    <property type="nucleotide sequence ID" value="XM_014050133.1"/>
</dbReference>
<dbReference type="PROSITE" id="PS50011">
    <property type="entry name" value="PROTEIN_KINASE_DOM"/>
    <property type="match status" value="1"/>
</dbReference>
<dbReference type="OrthoDB" id="248923at2759"/>
<comment type="similarity">
    <text evidence="10">Belongs to the protein kinase superfamily.</text>
</comment>
<dbReference type="EMBL" id="KK100356">
    <property type="protein sequence ID" value="KIZ06568.1"/>
    <property type="molecule type" value="Genomic_DNA"/>
</dbReference>
<evidence type="ECO:0000256" key="4">
    <source>
        <dbReference type="ARBA" id="ARBA00022741"/>
    </source>
</evidence>
<comment type="catalytic activity">
    <reaction evidence="8">
        <text>L-seryl-[protein] + ATP = O-phospho-L-seryl-[protein] + ADP + H(+)</text>
        <dbReference type="Rhea" id="RHEA:17989"/>
        <dbReference type="Rhea" id="RHEA-COMP:9863"/>
        <dbReference type="Rhea" id="RHEA-COMP:11604"/>
        <dbReference type="ChEBI" id="CHEBI:15378"/>
        <dbReference type="ChEBI" id="CHEBI:29999"/>
        <dbReference type="ChEBI" id="CHEBI:30616"/>
        <dbReference type="ChEBI" id="CHEBI:83421"/>
        <dbReference type="ChEBI" id="CHEBI:456216"/>
        <dbReference type="EC" id="2.7.11.1"/>
    </reaction>
</comment>
<dbReference type="InterPro" id="IPR017441">
    <property type="entry name" value="Protein_kinase_ATP_BS"/>
</dbReference>
<sequence length="304" mass="32864">MQVRVEAQVGQGGYSDIYRVADGSGRHYALKHLRLAGDQEHIAEVQREAKTMARLRGHPNILRLHAAAFAGPKGAETDGFLLVDHCPDTLLAAMQRSNFALDERSAVAVFSAVAAGIAHMHRQSPPLAHRDLKAENVLMVEDGTWVLCDFGSATARAMVYSTVAEIAAEEDVIRKHTTPAYRAPEMWDLGLQRQLIDTKVDIWAMGVLLFVLGFGRLPFQGDSKLAVINGKYDMPPGRHPLLRALVRDLLAVDPAQRPDIEAVLRRIEPLRAAVGLSPAAVPGTLPAPVPAVAEAGTPPRPANG</sequence>
<protein>
    <recommendedName>
        <fullName evidence="1">non-specific serine/threonine protein kinase</fullName>
        <ecNumber evidence="1">2.7.11.1</ecNumber>
    </recommendedName>
</protein>
<feature type="domain" description="Protein kinase" evidence="11">
    <location>
        <begin position="3"/>
        <end position="271"/>
    </location>
</feature>
<evidence type="ECO:0000256" key="3">
    <source>
        <dbReference type="ARBA" id="ARBA00022679"/>
    </source>
</evidence>
<keyword evidence="4 9" id="KW-0547">Nucleotide-binding</keyword>
<name>A0A0D2K8Q0_9CHLO</name>
<dbReference type="InterPro" id="IPR011009">
    <property type="entry name" value="Kinase-like_dom_sf"/>
</dbReference>
<dbReference type="EC" id="2.7.11.1" evidence="1"/>
<evidence type="ECO:0000256" key="9">
    <source>
        <dbReference type="PROSITE-ProRule" id="PRU10141"/>
    </source>
</evidence>
<evidence type="ECO:0000256" key="10">
    <source>
        <dbReference type="RuleBase" id="RU000304"/>
    </source>
</evidence>
<evidence type="ECO:0000256" key="6">
    <source>
        <dbReference type="ARBA" id="ARBA00022840"/>
    </source>
</evidence>
<dbReference type="InterPro" id="IPR008271">
    <property type="entry name" value="Ser/Thr_kinase_AS"/>
</dbReference>
<dbReference type="InterPro" id="IPR000719">
    <property type="entry name" value="Prot_kinase_dom"/>
</dbReference>
<keyword evidence="2 10" id="KW-0723">Serine/threonine-protein kinase</keyword>
<dbReference type="PANTHER" id="PTHR22967:SF57">
    <property type="entry name" value="AUXILIN, ISOFORM A-RELATED"/>
    <property type="match status" value="1"/>
</dbReference>
<accession>A0A0D2K8Q0</accession>
<evidence type="ECO:0000256" key="5">
    <source>
        <dbReference type="ARBA" id="ARBA00022777"/>
    </source>
</evidence>
<dbReference type="PROSITE" id="PS00108">
    <property type="entry name" value="PROTEIN_KINASE_ST"/>
    <property type="match status" value="1"/>
</dbReference>
<dbReference type="Proteomes" id="UP000054498">
    <property type="component" value="Unassembled WGS sequence"/>
</dbReference>
<evidence type="ECO:0000256" key="7">
    <source>
        <dbReference type="ARBA" id="ARBA00047899"/>
    </source>
</evidence>
<dbReference type="SMART" id="SM00220">
    <property type="entry name" value="S_TKc"/>
    <property type="match status" value="1"/>
</dbReference>
<dbReference type="STRING" id="145388.A0A0D2K8Q0"/>